<protein>
    <submittedName>
        <fullName evidence="3">ARAD1D15554p</fullName>
    </submittedName>
</protein>
<dbReference type="Gene3D" id="6.10.250.3110">
    <property type="match status" value="1"/>
</dbReference>
<feature type="compositionally biased region" description="Polar residues" evidence="2">
    <location>
        <begin position="624"/>
        <end position="633"/>
    </location>
</feature>
<keyword evidence="1" id="KW-0175">Coiled coil</keyword>
<feature type="compositionally biased region" description="Basic and acidic residues" evidence="2">
    <location>
        <begin position="594"/>
        <end position="616"/>
    </location>
</feature>
<feature type="compositionally biased region" description="Basic and acidic residues" evidence="2">
    <location>
        <begin position="505"/>
        <end position="516"/>
    </location>
</feature>
<feature type="compositionally biased region" description="Acidic residues" evidence="2">
    <location>
        <begin position="1"/>
        <end position="10"/>
    </location>
</feature>
<feature type="compositionally biased region" description="Polar residues" evidence="2">
    <location>
        <begin position="738"/>
        <end position="747"/>
    </location>
</feature>
<feature type="region of interest" description="Disordered" evidence="2">
    <location>
        <begin position="1"/>
        <end position="24"/>
    </location>
</feature>
<evidence type="ECO:0000313" key="3">
    <source>
        <dbReference type="EMBL" id="CDP37617.1"/>
    </source>
</evidence>
<dbReference type="GO" id="GO:0016460">
    <property type="term" value="C:myosin II complex"/>
    <property type="evidence" value="ECO:0007669"/>
    <property type="project" value="TreeGrafter"/>
</dbReference>
<feature type="region of interest" description="Disordered" evidence="2">
    <location>
        <begin position="60"/>
        <end position="95"/>
    </location>
</feature>
<feature type="region of interest" description="Disordered" evidence="2">
    <location>
        <begin position="334"/>
        <end position="363"/>
    </location>
</feature>
<sequence>MLWGEADDEAQGPKGQENAIPPTPAPAAWALRAIPTLFFGTPKLRQQNDKVFADITNELEHGTNSRIAPKSQKDNPETPLRVGNDARTGILKTPGTAGPAKNVSFAAHRFEDSSLVDVSMSSPSIGRQGTQKKIDRIRSGLPHNFPGKFPSPWTPKVAHYEEDEYEDRGDAKEIQRPEIPLPVNGMPDQYLEEMNKVLVQLEENNRNLETKLRQHAESTTQNTANNKLIADLRHKIEQAVEYAKLRDQEASEQEFKLAEATEKHNRDLEEYEQRIQSLMDTPKGSSVDVNLNKELKAAKSTEQRLRKTLADTEKERDRTFNDLERVLNSANSLTTERDELRQELDKLKSQSESGHKESPDTGVLRQELEDIKRDHGKLARVNDELEVENGRLEAEVRRLKDGGNRVDQLQAENKRLQSEIDTLRKEQNQSAFSPDMDSRVTQLREDRDNLSLANNRLESELRQAQLATEKLREENKRLLNDLESSFYKQEMTRLQDKLERQRQQFEKEFEEQRSTLETRAASRQKEYESRNSSLQQELDNLRQEVSTLRRTVSAKREDLEEHAKLLRDQLEKKDRELATVRQSQSSHNVQLAELRNKRDQAEQRASDLQREVERLSRQVKALTGSGSNRTSTAFARPSSSMSNASSIPQRETENLISLDDMGPPPSVPSSGLSGPRLAPLAQSFLQLQGGSPMKDAGDTDNSRMSFSSTRSDGSILGDPERENASRRRLQERRARNLTSSPMSVASQ</sequence>
<evidence type="ECO:0000256" key="2">
    <source>
        <dbReference type="SAM" id="MobiDB-lite"/>
    </source>
</evidence>
<dbReference type="AlphaFoldDB" id="A0A060TFI0"/>
<feature type="compositionally biased region" description="Basic and acidic residues" evidence="2">
    <location>
        <begin position="335"/>
        <end position="359"/>
    </location>
</feature>
<accession>A0A060TFI0</accession>
<dbReference type="GO" id="GO:0051015">
    <property type="term" value="F:actin filament binding"/>
    <property type="evidence" value="ECO:0007669"/>
    <property type="project" value="TreeGrafter"/>
</dbReference>
<feature type="region of interest" description="Disordered" evidence="2">
    <location>
        <begin position="576"/>
        <end position="747"/>
    </location>
</feature>
<dbReference type="GO" id="GO:0000146">
    <property type="term" value="F:microfilament motor activity"/>
    <property type="evidence" value="ECO:0007669"/>
    <property type="project" value="TreeGrafter"/>
</dbReference>
<reference evidence="3" key="1">
    <citation type="submission" date="2014-02" db="EMBL/GenBank/DDBJ databases">
        <authorList>
            <person name="Genoscope - CEA"/>
        </authorList>
    </citation>
    <scope>NUCLEOTIDE SEQUENCE</scope>
    <source>
        <strain evidence="3">LS3</strain>
    </source>
</reference>
<name>A0A060TFI0_BLAAD</name>
<feature type="region of interest" description="Disordered" evidence="2">
    <location>
        <begin position="505"/>
        <end position="536"/>
    </location>
</feature>
<feature type="coiled-coil region" evidence="1">
    <location>
        <begin position="191"/>
        <end position="218"/>
    </location>
</feature>
<evidence type="ECO:0000256" key="1">
    <source>
        <dbReference type="SAM" id="Coils"/>
    </source>
</evidence>
<gene>
    <name evidence="3" type="ORF">GNLVRS02_ARAD1D15554g</name>
</gene>
<dbReference type="PANTHER" id="PTHR45615">
    <property type="entry name" value="MYOSIN HEAVY CHAIN, NON-MUSCLE"/>
    <property type="match status" value="1"/>
</dbReference>
<dbReference type="EMBL" id="HG937694">
    <property type="protein sequence ID" value="CDP37617.1"/>
    <property type="molecule type" value="Genomic_DNA"/>
</dbReference>
<organism evidence="3">
    <name type="scientific">Blastobotrys adeninivorans</name>
    <name type="common">Yeast</name>
    <name type="synonym">Arxula adeninivorans</name>
    <dbReference type="NCBI Taxonomy" id="409370"/>
    <lineage>
        <taxon>Eukaryota</taxon>
        <taxon>Fungi</taxon>
        <taxon>Dikarya</taxon>
        <taxon>Ascomycota</taxon>
        <taxon>Saccharomycotina</taxon>
        <taxon>Dipodascomycetes</taxon>
        <taxon>Dipodascales</taxon>
        <taxon>Trichomonascaceae</taxon>
        <taxon>Blastobotrys</taxon>
    </lineage>
</organism>
<feature type="compositionally biased region" description="Polar residues" evidence="2">
    <location>
        <begin position="580"/>
        <end position="589"/>
    </location>
</feature>
<dbReference type="GO" id="GO:0032982">
    <property type="term" value="C:myosin filament"/>
    <property type="evidence" value="ECO:0007669"/>
    <property type="project" value="TreeGrafter"/>
</dbReference>
<feature type="compositionally biased region" description="Polar residues" evidence="2">
    <location>
        <begin position="702"/>
        <end position="712"/>
    </location>
</feature>
<proteinExistence type="predicted"/>
<dbReference type="PANTHER" id="PTHR45615:SF40">
    <property type="entry name" value="MYOSIN HEAVY CHAIN, NON-MUSCLE"/>
    <property type="match status" value="1"/>
</dbReference>
<reference evidence="3" key="2">
    <citation type="submission" date="2014-06" db="EMBL/GenBank/DDBJ databases">
        <title>The complete genome of Blastobotrys (Arxula) adeninivorans LS3 - a yeast of biotechnological interest.</title>
        <authorList>
            <person name="Kunze G."/>
            <person name="Gaillardin C."/>
            <person name="Czernicka M."/>
            <person name="Durrens P."/>
            <person name="Martin T."/>
            <person name="Boer E."/>
            <person name="Gabaldon T."/>
            <person name="Cruz J."/>
            <person name="Talla E."/>
            <person name="Marck C."/>
            <person name="Goffeau A."/>
            <person name="Barbe V."/>
            <person name="Baret P."/>
            <person name="Baronian K."/>
            <person name="Beier S."/>
            <person name="Bleykasten C."/>
            <person name="Bode R."/>
            <person name="Casaregola S."/>
            <person name="Despons L."/>
            <person name="Fairhead C."/>
            <person name="Giersberg M."/>
            <person name="Gierski P."/>
            <person name="Hahnel U."/>
            <person name="Hartmann A."/>
            <person name="Jankowska D."/>
            <person name="Jubin C."/>
            <person name="Jung P."/>
            <person name="Lafontaine I."/>
            <person name="Leh-Louis V."/>
            <person name="Lemaire M."/>
            <person name="Marcet-Houben M."/>
            <person name="Mascher M."/>
            <person name="Morel G."/>
            <person name="Richard G.-F."/>
            <person name="Riechen J."/>
            <person name="Sacerdot C."/>
            <person name="Sarkar A."/>
            <person name="Savel G."/>
            <person name="Schacherer J."/>
            <person name="Sherman D."/>
            <person name="Straub M.-L."/>
            <person name="Stein N."/>
            <person name="Thierry A."/>
            <person name="Trautwein-Schult A."/>
            <person name="Westhof E."/>
            <person name="Worch S."/>
            <person name="Dujon B."/>
            <person name="Souciet J.-L."/>
            <person name="Wincker P."/>
            <person name="Scholz U."/>
            <person name="Neuveglise N."/>
        </authorList>
    </citation>
    <scope>NUCLEOTIDE SEQUENCE</scope>
    <source>
        <strain evidence="3">LS3</strain>
    </source>
</reference>
<dbReference type="GO" id="GO:0005737">
    <property type="term" value="C:cytoplasm"/>
    <property type="evidence" value="ECO:0007669"/>
    <property type="project" value="TreeGrafter"/>
</dbReference>